<gene>
    <name evidence="1" type="ORF">LCGC14_2028590</name>
</gene>
<dbReference type="EMBL" id="LAZR01023572">
    <property type="protein sequence ID" value="KKL78062.1"/>
    <property type="molecule type" value="Genomic_DNA"/>
</dbReference>
<dbReference type="GO" id="GO:0003677">
    <property type="term" value="F:DNA binding"/>
    <property type="evidence" value="ECO:0007669"/>
    <property type="project" value="InterPro"/>
</dbReference>
<evidence type="ECO:0000313" key="1">
    <source>
        <dbReference type="EMBL" id="KKL78062.1"/>
    </source>
</evidence>
<dbReference type="GO" id="GO:0005524">
    <property type="term" value="F:ATP binding"/>
    <property type="evidence" value="ECO:0007669"/>
    <property type="project" value="InterPro"/>
</dbReference>
<accession>A0A0F9HSG5</accession>
<proteinExistence type="predicted"/>
<dbReference type="GO" id="GO:0006265">
    <property type="term" value="P:DNA topological change"/>
    <property type="evidence" value="ECO:0007669"/>
    <property type="project" value="InterPro"/>
</dbReference>
<dbReference type="PANTHER" id="PTHR43493:SF5">
    <property type="entry name" value="DNA GYRASE SUBUNIT A, CHLOROPLASTIC_MITOCHONDRIAL"/>
    <property type="match status" value="1"/>
</dbReference>
<dbReference type="GO" id="GO:0003918">
    <property type="term" value="F:DNA topoisomerase type II (double strand cut, ATP-hydrolyzing) activity"/>
    <property type="evidence" value="ECO:0007669"/>
    <property type="project" value="TreeGrafter"/>
</dbReference>
<dbReference type="InterPro" id="IPR035516">
    <property type="entry name" value="Gyrase/topoIV_suA_C"/>
</dbReference>
<dbReference type="AlphaFoldDB" id="A0A0F9HSG5"/>
<sequence length="209" mass="22619">MATKKGIIKKNALSAFGRPKKGGIVAILLDSGDELIGVKLTHGKGEIVLGTEKGKAIRFSEGNVRRMGRATRGVKGIELHAGDNVKDIVIVDENATLLTVCENGYGKRTGYSEYRVQRRGGMGVINIRTTERNGNVVALKNVRDEDELMMMTANGMVIRTAINSIRSIGRSTQGVRLISLKGRDKLVSVASLVGEGKEEILAEQTKEIE</sequence>
<comment type="caution">
    <text evidence="1">The sequence shown here is derived from an EMBL/GenBank/DDBJ whole genome shotgun (WGS) entry which is preliminary data.</text>
</comment>
<dbReference type="GO" id="GO:0009330">
    <property type="term" value="C:DNA topoisomerase type II (double strand cut, ATP-hydrolyzing) complex"/>
    <property type="evidence" value="ECO:0007669"/>
    <property type="project" value="TreeGrafter"/>
</dbReference>
<dbReference type="Gene3D" id="2.120.10.90">
    <property type="entry name" value="DNA gyrase/topoisomerase IV, subunit A, C-terminal"/>
    <property type="match status" value="1"/>
</dbReference>
<dbReference type="PANTHER" id="PTHR43493">
    <property type="entry name" value="DNA GYRASE/TOPOISOMERASE SUBUNIT A"/>
    <property type="match status" value="1"/>
</dbReference>
<dbReference type="InterPro" id="IPR050220">
    <property type="entry name" value="Type_II_DNA_Topoisomerases"/>
</dbReference>
<evidence type="ECO:0008006" key="2">
    <source>
        <dbReference type="Google" id="ProtNLM"/>
    </source>
</evidence>
<reference evidence="1" key="1">
    <citation type="journal article" date="2015" name="Nature">
        <title>Complex archaea that bridge the gap between prokaryotes and eukaryotes.</title>
        <authorList>
            <person name="Spang A."/>
            <person name="Saw J.H."/>
            <person name="Jorgensen S.L."/>
            <person name="Zaremba-Niedzwiedzka K."/>
            <person name="Martijn J."/>
            <person name="Lind A.E."/>
            <person name="van Eijk R."/>
            <person name="Schleper C."/>
            <person name="Guy L."/>
            <person name="Ettema T.J."/>
        </authorList>
    </citation>
    <scope>NUCLEOTIDE SEQUENCE</scope>
</reference>
<dbReference type="GO" id="GO:0005737">
    <property type="term" value="C:cytoplasm"/>
    <property type="evidence" value="ECO:0007669"/>
    <property type="project" value="TreeGrafter"/>
</dbReference>
<dbReference type="InterPro" id="IPR006691">
    <property type="entry name" value="GyrA/parC_rep"/>
</dbReference>
<feature type="non-terminal residue" evidence="1">
    <location>
        <position position="1"/>
    </location>
</feature>
<dbReference type="SUPFAM" id="SSF101904">
    <property type="entry name" value="GyrA/ParC C-terminal domain-like"/>
    <property type="match status" value="1"/>
</dbReference>
<protein>
    <recommendedName>
        <fullName evidence="2">DNA gyrase subunit A</fullName>
    </recommendedName>
</protein>
<dbReference type="Pfam" id="PF03989">
    <property type="entry name" value="DNA_gyraseA_C"/>
    <property type="match status" value="4"/>
</dbReference>
<name>A0A0F9HSG5_9ZZZZ</name>
<organism evidence="1">
    <name type="scientific">marine sediment metagenome</name>
    <dbReference type="NCBI Taxonomy" id="412755"/>
    <lineage>
        <taxon>unclassified sequences</taxon>
        <taxon>metagenomes</taxon>
        <taxon>ecological metagenomes</taxon>
    </lineage>
</organism>